<keyword evidence="5" id="KW-0235">DNA replication</keyword>
<protein>
    <recommendedName>
        <fullName evidence="2">DNA polymerase III subunit delta'</fullName>
        <ecNumber evidence="1">2.7.7.7</ecNumber>
    </recommendedName>
</protein>
<evidence type="ECO:0000256" key="5">
    <source>
        <dbReference type="ARBA" id="ARBA00022705"/>
    </source>
</evidence>
<comment type="caution">
    <text evidence="9">The sequence shown here is derived from an EMBL/GenBank/DDBJ whole genome shotgun (WGS) entry which is preliminary data.</text>
</comment>
<dbReference type="GO" id="GO:0009360">
    <property type="term" value="C:DNA polymerase III complex"/>
    <property type="evidence" value="ECO:0007669"/>
    <property type="project" value="InterPro"/>
</dbReference>
<evidence type="ECO:0000259" key="8">
    <source>
        <dbReference type="Pfam" id="PF09115"/>
    </source>
</evidence>
<gene>
    <name evidence="9" type="primary">dnaX_2</name>
    <name evidence="9" type="ORF">AN619_25820</name>
</gene>
<dbReference type="InterPro" id="IPR015199">
    <property type="entry name" value="DNA_pol_III_delta_C"/>
</dbReference>
<dbReference type="GO" id="GO:0003677">
    <property type="term" value="F:DNA binding"/>
    <property type="evidence" value="ECO:0007669"/>
    <property type="project" value="InterPro"/>
</dbReference>
<keyword evidence="10" id="KW-1185">Reference proteome</keyword>
<dbReference type="PANTHER" id="PTHR11669">
    <property type="entry name" value="REPLICATION FACTOR C / DNA POLYMERASE III GAMMA-TAU SUBUNIT"/>
    <property type="match status" value="1"/>
</dbReference>
<evidence type="ECO:0000256" key="7">
    <source>
        <dbReference type="ARBA" id="ARBA00049244"/>
    </source>
</evidence>
<dbReference type="AlphaFoldDB" id="A0A140L0T8"/>
<feature type="domain" description="DNA polymerase III delta subunit C-terminal" evidence="8">
    <location>
        <begin position="218"/>
        <end position="324"/>
    </location>
</feature>
<keyword evidence="6" id="KW-0239">DNA-directed DNA polymerase</keyword>
<comment type="catalytic activity">
    <reaction evidence="7">
        <text>DNA(n) + a 2'-deoxyribonucleoside 5'-triphosphate = DNA(n+1) + diphosphate</text>
        <dbReference type="Rhea" id="RHEA:22508"/>
        <dbReference type="Rhea" id="RHEA-COMP:17339"/>
        <dbReference type="Rhea" id="RHEA-COMP:17340"/>
        <dbReference type="ChEBI" id="CHEBI:33019"/>
        <dbReference type="ChEBI" id="CHEBI:61560"/>
        <dbReference type="ChEBI" id="CHEBI:173112"/>
        <dbReference type="EC" id="2.7.7.7"/>
    </reaction>
</comment>
<dbReference type="Pfam" id="PF09115">
    <property type="entry name" value="DNApol3-delta_C"/>
    <property type="match status" value="1"/>
</dbReference>
<dbReference type="Proteomes" id="UP000070456">
    <property type="component" value="Unassembled WGS sequence"/>
</dbReference>
<dbReference type="GO" id="GO:0003887">
    <property type="term" value="F:DNA-directed DNA polymerase activity"/>
    <property type="evidence" value="ECO:0007669"/>
    <property type="project" value="UniProtKB-KW"/>
</dbReference>
<dbReference type="InterPro" id="IPR004622">
    <property type="entry name" value="DNA_pol_HolB"/>
</dbReference>
<dbReference type="InterPro" id="IPR027417">
    <property type="entry name" value="P-loop_NTPase"/>
</dbReference>
<dbReference type="GO" id="GO:0008408">
    <property type="term" value="F:3'-5' exonuclease activity"/>
    <property type="evidence" value="ECO:0007669"/>
    <property type="project" value="InterPro"/>
</dbReference>
<dbReference type="FunFam" id="3.40.50.300:FF:001255">
    <property type="entry name" value="DNA polymerase III subunit delta"/>
    <property type="match status" value="1"/>
</dbReference>
<sequence length="326" mass="37768">MGFHEIIGQDKIVQHLKSAILYNRIAHAYIFDGPEGIGKKMTALAFAKAVVCKQGQGDACHICPSCIKFQRNNHPDIRVIEPEGNSIKNKQIEDFQQDILIKPYESNKKVYIVKDAHDMTVSAQNRILKTLEEPPAYAVIVFTTTNANSLLPTIRSRCQILKFHRIGQPRIEAFLMRKYGMEEGEARVFSAFSDGIVGKAMKLKESEVFKVRREETIDIIDAVLEREVVEIFQLIDFFEKYKEDIDEILDFMLVWFRDMLMLKETGTDMVLINLDKRNILQKHLYRIGYEKTSHIIEIIEKTKRDLKANVNFQLAMEMLLLNIREV</sequence>
<evidence type="ECO:0000313" key="10">
    <source>
        <dbReference type="Proteomes" id="UP000070456"/>
    </source>
</evidence>
<evidence type="ECO:0000256" key="2">
    <source>
        <dbReference type="ARBA" id="ARBA00014363"/>
    </source>
</evidence>
<dbReference type="Pfam" id="PF13177">
    <property type="entry name" value="DNA_pol3_delta2"/>
    <property type="match status" value="1"/>
</dbReference>
<accession>A0A140L0T8</accession>
<dbReference type="Gene3D" id="3.40.50.300">
    <property type="entry name" value="P-loop containing nucleotide triphosphate hydrolases"/>
    <property type="match status" value="1"/>
</dbReference>
<evidence type="ECO:0000256" key="3">
    <source>
        <dbReference type="ARBA" id="ARBA00022679"/>
    </source>
</evidence>
<name>A0A140L0T8_9FIRM</name>
<evidence type="ECO:0000256" key="1">
    <source>
        <dbReference type="ARBA" id="ARBA00012417"/>
    </source>
</evidence>
<organism evidence="9 10">
    <name type="scientific">Thermotalea metallivorans</name>
    <dbReference type="NCBI Taxonomy" id="520762"/>
    <lineage>
        <taxon>Bacteria</taxon>
        <taxon>Bacillati</taxon>
        <taxon>Bacillota</taxon>
        <taxon>Clostridia</taxon>
        <taxon>Peptostreptococcales</taxon>
        <taxon>Thermotaleaceae</taxon>
        <taxon>Thermotalea</taxon>
    </lineage>
</organism>
<dbReference type="NCBIfam" id="TIGR00678">
    <property type="entry name" value="holB"/>
    <property type="match status" value="1"/>
</dbReference>
<evidence type="ECO:0000256" key="6">
    <source>
        <dbReference type="ARBA" id="ARBA00022932"/>
    </source>
</evidence>
<dbReference type="SUPFAM" id="SSF48019">
    <property type="entry name" value="post-AAA+ oligomerization domain-like"/>
    <property type="match status" value="1"/>
</dbReference>
<evidence type="ECO:0000256" key="4">
    <source>
        <dbReference type="ARBA" id="ARBA00022695"/>
    </source>
</evidence>
<dbReference type="InterPro" id="IPR050238">
    <property type="entry name" value="DNA_Rep/Repair_Clamp_Loader"/>
</dbReference>
<dbReference type="RefSeq" id="WP_068557563.1">
    <property type="nucleotide sequence ID" value="NZ_LOEE01000062.1"/>
</dbReference>
<dbReference type="EMBL" id="LOEE01000062">
    <property type="protein sequence ID" value="KXG74163.1"/>
    <property type="molecule type" value="Genomic_DNA"/>
</dbReference>
<keyword evidence="3 9" id="KW-0808">Transferase</keyword>
<dbReference type="SUPFAM" id="SSF52540">
    <property type="entry name" value="P-loop containing nucleoside triphosphate hydrolases"/>
    <property type="match status" value="1"/>
</dbReference>
<dbReference type="InterPro" id="IPR008921">
    <property type="entry name" value="DNA_pol3_clamp-load_cplx_C"/>
</dbReference>
<dbReference type="GO" id="GO:0006261">
    <property type="term" value="P:DNA-templated DNA replication"/>
    <property type="evidence" value="ECO:0007669"/>
    <property type="project" value="TreeGrafter"/>
</dbReference>
<dbReference type="STRING" id="520762.AN619_25820"/>
<keyword evidence="4 9" id="KW-0548">Nucleotidyltransferase</keyword>
<dbReference type="EC" id="2.7.7.7" evidence="1"/>
<dbReference type="Gene3D" id="1.20.272.10">
    <property type="match status" value="1"/>
</dbReference>
<dbReference type="PATRIC" id="fig|520762.4.peg.2852"/>
<reference evidence="9 10" key="1">
    <citation type="submission" date="2015-12" db="EMBL/GenBank/DDBJ databases">
        <title>Draft genome sequence of the thermoanaerobe Thermotalea metallivorans, an isolate from the runoff channel of the Great Artesian Basin, Australia.</title>
        <authorList>
            <person name="Patel B.K."/>
        </authorList>
    </citation>
    <scope>NUCLEOTIDE SEQUENCE [LARGE SCALE GENOMIC DNA]</scope>
    <source>
        <strain evidence="9 10">B2-1</strain>
    </source>
</reference>
<dbReference type="OrthoDB" id="9810148at2"/>
<proteinExistence type="predicted"/>
<evidence type="ECO:0000313" key="9">
    <source>
        <dbReference type="EMBL" id="KXG74163.1"/>
    </source>
</evidence>
<dbReference type="PANTHER" id="PTHR11669:SF8">
    <property type="entry name" value="DNA POLYMERASE III SUBUNIT DELTA"/>
    <property type="match status" value="1"/>
</dbReference>